<dbReference type="RefSeq" id="WP_157470255.1">
    <property type="nucleotide sequence ID" value="NZ_CP012040.1"/>
</dbReference>
<dbReference type="Gene3D" id="3.10.350.10">
    <property type="entry name" value="LysM domain"/>
    <property type="match status" value="2"/>
</dbReference>
<dbReference type="PROSITE" id="PS51782">
    <property type="entry name" value="LYSM"/>
    <property type="match status" value="2"/>
</dbReference>
<dbReference type="InterPro" id="IPR018392">
    <property type="entry name" value="LysM"/>
</dbReference>
<dbReference type="InterPro" id="IPR023346">
    <property type="entry name" value="Lysozyme-like_dom_sf"/>
</dbReference>
<dbReference type="CDD" id="cd00118">
    <property type="entry name" value="LysM"/>
    <property type="match status" value="2"/>
</dbReference>
<dbReference type="InterPro" id="IPR008258">
    <property type="entry name" value="Transglycosylase_SLT_dom_1"/>
</dbReference>
<dbReference type="InterPro" id="IPR036779">
    <property type="entry name" value="LysM_dom_sf"/>
</dbReference>
<feature type="compositionally biased region" description="Polar residues" evidence="1">
    <location>
        <begin position="441"/>
        <end position="451"/>
    </location>
</feature>
<dbReference type="CDD" id="cd16894">
    <property type="entry name" value="MltD-like"/>
    <property type="match status" value="1"/>
</dbReference>
<dbReference type="PATRIC" id="fig|320787.5.peg.512"/>
<feature type="domain" description="LysM" evidence="2">
    <location>
        <begin position="489"/>
        <end position="533"/>
    </location>
</feature>
<evidence type="ECO:0000313" key="3">
    <source>
        <dbReference type="EMBL" id="AKP49928.1"/>
    </source>
</evidence>
<dbReference type="STRING" id="320787.CA2015_0458"/>
<evidence type="ECO:0000256" key="1">
    <source>
        <dbReference type="SAM" id="MobiDB-lite"/>
    </source>
</evidence>
<dbReference type="OrthoDB" id="977752at2"/>
<dbReference type="SUPFAM" id="SSF54106">
    <property type="entry name" value="LysM domain"/>
    <property type="match status" value="2"/>
</dbReference>
<dbReference type="SUPFAM" id="SSF53955">
    <property type="entry name" value="Lysozyme-like"/>
    <property type="match status" value="1"/>
</dbReference>
<dbReference type="KEGG" id="camu:CA2015_0458"/>
<dbReference type="PANTHER" id="PTHR33734:SF22">
    <property type="entry name" value="MEMBRANE-BOUND LYTIC MUREIN TRANSGLYCOSYLASE D"/>
    <property type="match status" value="1"/>
</dbReference>
<feature type="region of interest" description="Disordered" evidence="1">
    <location>
        <begin position="440"/>
        <end position="492"/>
    </location>
</feature>
<protein>
    <submittedName>
        <fullName evidence="3">Peptidoglycan-binding lysin domain-containing protein</fullName>
    </submittedName>
</protein>
<sequence>MKKTVIASILFFITIYLPVFGQVPQVPRVIDFAGITLKLNEAARKDIQADVDAQYRSASHFQVKLDRVNLYMPIIERVLREEGVPDDFKFLAIQESSLISDAVSTSNAVGFWQFKKGTAEEVFMRVDNEVDERKSIVSSTRGAAKYLKKHQRYMENWATTLVSYQMGLGGARSYYKDKYKGHRSMDIDRNTYWYLKKFLAHKIAYQGQLGKMVSNGNYLHEYHVKGPSNLKSVAKTLGVSENHLKEYNKWSLKGSIPGDRTYTVTYILNGIVPERPLLANNPLPSNGSGLLPGRSNVKGFPKITGNSGNSKQANQIKINGIKGIVAISNNQSQLAIQAGISEGKLRRANDLKPSDPIQPGAYYYTKNKKSKAKTPEHIVQPGETLWSISQLYGIRKHSLMAKNRIYKDEQLLPGMVLRLRKYYKKNETIERVKLSPPPVQVVSNQAPAQQKPTTSSQPPAPVTQPVPAKKYESPKPQPQPTSELPPSYKEHLVKPGDTLYSISRNYGVTVQELRNWNNIGEDNLLSVGQKLEIRK</sequence>
<reference evidence="3 4" key="1">
    <citation type="submission" date="2015-07" db="EMBL/GenBank/DDBJ databases">
        <authorList>
            <person name="Kim K.M."/>
        </authorList>
    </citation>
    <scope>NUCLEOTIDE SEQUENCE [LARGE SCALE GENOMIC DNA]</scope>
    <source>
        <strain evidence="3 4">KCTC 12363</strain>
    </source>
</reference>
<dbReference type="AlphaFoldDB" id="A0A0H4PAZ6"/>
<accession>A0A0H4PAZ6</accession>
<dbReference type="Pfam" id="PF01476">
    <property type="entry name" value="LysM"/>
    <property type="match status" value="3"/>
</dbReference>
<organism evidence="3 4">
    <name type="scientific">Cyclobacterium amurskyense</name>
    <dbReference type="NCBI Taxonomy" id="320787"/>
    <lineage>
        <taxon>Bacteria</taxon>
        <taxon>Pseudomonadati</taxon>
        <taxon>Bacteroidota</taxon>
        <taxon>Cytophagia</taxon>
        <taxon>Cytophagales</taxon>
        <taxon>Cyclobacteriaceae</taxon>
        <taxon>Cyclobacterium</taxon>
    </lineage>
</organism>
<dbReference type="SMART" id="SM00257">
    <property type="entry name" value="LysM"/>
    <property type="match status" value="2"/>
</dbReference>
<dbReference type="Gene3D" id="1.10.530.10">
    <property type="match status" value="1"/>
</dbReference>
<evidence type="ECO:0000313" key="4">
    <source>
        <dbReference type="Proteomes" id="UP000036520"/>
    </source>
</evidence>
<gene>
    <name evidence="3" type="ORF">CA2015_0458</name>
</gene>
<dbReference type="EMBL" id="CP012040">
    <property type="protein sequence ID" value="AKP49928.1"/>
    <property type="molecule type" value="Genomic_DNA"/>
</dbReference>
<evidence type="ECO:0000259" key="2">
    <source>
        <dbReference type="PROSITE" id="PS51782"/>
    </source>
</evidence>
<name>A0A0H4PAZ6_9BACT</name>
<dbReference type="Pfam" id="PF01464">
    <property type="entry name" value="SLT"/>
    <property type="match status" value="1"/>
</dbReference>
<dbReference type="Proteomes" id="UP000036520">
    <property type="component" value="Chromosome"/>
</dbReference>
<dbReference type="PANTHER" id="PTHR33734">
    <property type="entry name" value="LYSM DOMAIN-CONTAINING GPI-ANCHORED PROTEIN 2"/>
    <property type="match status" value="1"/>
</dbReference>
<proteinExistence type="predicted"/>
<feature type="domain" description="LysM" evidence="2">
    <location>
        <begin position="375"/>
        <end position="419"/>
    </location>
</feature>
<keyword evidence="4" id="KW-1185">Reference proteome</keyword>